<protein>
    <submittedName>
        <fullName evidence="1">Uncharacterized protein</fullName>
    </submittedName>
</protein>
<keyword evidence="2" id="KW-1185">Reference proteome</keyword>
<name>A0ABT3HAG3_9HYPH</name>
<comment type="caution">
    <text evidence="1">The sequence shown here is derived from an EMBL/GenBank/DDBJ whole genome shotgun (WGS) entry which is preliminary data.</text>
</comment>
<dbReference type="EMBL" id="JAOQNS010000004">
    <property type="protein sequence ID" value="MCW2307390.1"/>
    <property type="molecule type" value="Genomic_DNA"/>
</dbReference>
<gene>
    <name evidence="1" type="ORF">M2319_001721</name>
</gene>
<evidence type="ECO:0000313" key="1">
    <source>
        <dbReference type="EMBL" id="MCW2307390.1"/>
    </source>
</evidence>
<evidence type="ECO:0000313" key="2">
    <source>
        <dbReference type="Proteomes" id="UP001209755"/>
    </source>
</evidence>
<dbReference type="RefSeq" id="WP_264601047.1">
    <property type="nucleotide sequence ID" value="NZ_JAOQNS010000004.1"/>
</dbReference>
<sequence>MAVAQMPAPAGAPNNPVLPECERGRSTGVAAALGITPCTWWVPNADPLAPRGGLVAVSLARLSFLEDPQ</sequence>
<dbReference type="Proteomes" id="UP001209755">
    <property type="component" value="Unassembled WGS sequence"/>
</dbReference>
<organism evidence="1 2">
    <name type="scientific">Rhodobium gokarnense</name>
    <dbReference type="NCBI Taxonomy" id="364296"/>
    <lineage>
        <taxon>Bacteria</taxon>
        <taxon>Pseudomonadati</taxon>
        <taxon>Pseudomonadota</taxon>
        <taxon>Alphaproteobacteria</taxon>
        <taxon>Hyphomicrobiales</taxon>
        <taxon>Rhodobiaceae</taxon>
        <taxon>Rhodobium</taxon>
    </lineage>
</organism>
<proteinExistence type="predicted"/>
<accession>A0ABT3HAG3</accession>
<reference evidence="2" key="1">
    <citation type="submission" date="2023-07" db="EMBL/GenBank/DDBJ databases">
        <title>Genome sequencing of Purple Non-Sulfur Bacteria from various extreme environments.</title>
        <authorList>
            <person name="Mayer M."/>
        </authorList>
    </citation>
    <scope>NUCLEOTIDE SEQUENCE [LARGE SCALE GENOMIC DNA]</scope>
    <source>
        <strain evidence="2">DSM 17935</strain>
    </source>
</reference>